<protein>
    <recommendedName>
        <fullName evidence="6">Probable hydrogen peroxide-inducible genes activator</fullName>
    </recommendedName>
</protein>
<dbReference type="GO" id="GO:0032993">
    <property type="term" value="C:protein-DNA complex"/>
    <property type="evidence" value="ECO:0007669"/>
    <property type="project" value="TreeGrafter"/>
</dbReference>
<evidence type="ECO:0000256" key="2">
    <source>
        <dbReference type="ARBA" id="ARBA00023015"/>
    </source>
</evidence>
<dbReference type="GO" id="GO:0003700">
    <property type="term" value="F:DNA-binding transcription factor activity"/>
    <property type="evidence" value="ECO:0007669"/>
    <property type="project" value="InterPro"/>
</dbReference>
<dbReference type="Proteomes" id="UP000028780">
    <property type="component" value="Chromosome"/>
</dbReference>
<evidence type="ECO:0000259" key="7">
    <source>
        <dbReference type="PROSITE" id="PS50931"/>
    </source>
</evidence>
<evidence type="ECO:0000313" key="8">
    <source>
        <dbReference type="EMBL" id="AIJ33724.1"/>
    </source>
</evidence>
<keyword evidence="3" id="KW-0238">DNA-binding</keyword>
<dbReference type="Pfam" id="PF00126">
    <property type="entry name" value="HTH_1"/>
    <property type="match status" value="1"/>
</dbReference>
<keyword evidence="5" id="KW-0804">Transcription</keyword>
<dbReference type="Proteomes" id="UP000215374">
    <property type="component" value="Chromosome 1"/>
</dbReference>
<dbReference type="InterPro" id="IPR000847">
    <property type="entry name" value="LysR_HTH_N"/>
</dbReference>
<comment type="similarity">
    <text evidence="1">Belongs to the LysR transcriptional regulatory family.</text>
</comment>
<dbReference type="GO" id="GO:0003677">
    <property type="term" value="F:DNA binding"/>
    <property type="evidence" value="ECO:0007669"/>
    <property type="project" value="UniProtKB-KW"/>
</dbReference>
<dbReference type="HOGENOM" id="CLU_039613_6_4_11"/>
<dbReference type="SUPFAM" id="SSF53850">
    <property type="entry name" value="Periplasmic binding protein-like II"/>
    <property type="match status" value="1"/>
</dbReference>
<dbReference type="eggNOG" id="COG0583">
    <property type="taxonomic scope" value="Bacteria"/>
</dbReference>
<evidence type="ECO:0000256" key="3">
    <source>
        <dbReference type="ARBA" id="ARBA00023125"/>
    </source>
</evidence>
<evidence type="ECO:0000313" key="10">
    <source>
        <dbReference type="Proteomes" id="UP000028780"/>
    </source>
</evidence>
<organism evidence="8 10">
    <name type="scientific">Corynebacterium imitans</name>
    <dbReference type="NCBI Taxonomy" id="156978"/>
    <lineage>
        <taxon>Bacteria</taxon>
        <taxon>Bacillati</taxon>
        <taxon>Actinomycetota</taxon>
        <taxon>Actinomycetes</taxon>
        <taxon>Mycobacteriales</taxon>
        <taxon>Corynebacteriaceae</taxon>
        <taxon>Corynebacterium</taxon>
    </lineage>
</organism>
<reference evidence="8 10" key="1">
    <citation type="submission" date="2014-08" db="EMBL/GenBank/DDBJ databases">
        <title>Complete genome sequence of Corynebacterium imitans DSM 44264, isolated from a five-month-old boy with suspected pharyngeal diphtheria.</title>
        <authorList>
            <person name="Mollmann S."/>
            <person name="Albersmeier A."/>
            <person name="Ruckert C."/>
            <person name="Tauch A."/>
        </authorList>
    </citation>
    <scope>NUCLEOTIDE SEQUENCE [LARGE SCALE GENOMIC DNA]</scope>
    <source>
        <strain evidence="8 10">DSM 44264</strain>
    </source>
</reference>
<gene>
    <name evidence="9" type="primary">oxyR</name>
    <name evidence="8" type="ORF">CIMIT_07270</name>
    <name evidence="9" type="ORF">SAMEA4535761_01514</name>
</gene>
<proteinExistence type="inferred from homology"/>
<dbReference type="OrthoDB" id="9775392at2"/>
<dbReference type="CDD" id="cd08411">
    <property type="entry name" value="PBP2_OxyR"/>
    <property type="match status" value="1"/>
</dbReference>
<dbReference type="RefSeq" id="WP_038591007.1">
    <property type="nucleotide sequence ID" value="NZ_CP009211.1"/>
</dbReference>
<evidence type="ECO:0000313" key="11">
    <source>
        <dbReference type="Proteomes" id="UP000215374"/>
    </source>
</evidence>
<keyword evidence="2" id="KW-0805">Transcription regulation</keyword>
<name>A0A076NGW8_9CORY</name>
<dbReference type="PANTHER" id="PTHR30346:SF26">
    <property type="entry name" value="HYDROGEN PEROXIDE-INDUCIBLE GENES ACTIVATOR"/>
    <property type="match status" value="1"/>
</dbReference>
<dbReference type="PRINTS" id="PR00039">
    <property type="entry name" value="HTHLYSR"/>
</dbReference>
<keyword evidence="4" id="KW-0010">Activator</keyword>
<dbReference type="Gene3D" id="1.10.10.10">
    <property type="entry name" value="Winged helix-like DNA-binding domain superfamily/Winged helix DNA-binding domain"/>
    <property type="match status" value="1"/>
</dbReference>
<evidence type="ECO:0000256" key="5">
    <source>
        <dbReference type="ARBA" id="ARBA00023163"/>
    </source>
</evidence>
<dbReference type="EMBL" id="CP009211">
    <property type="protein sequence ID" value="AIJ33724.1"/>
    <property type="molecule type" value="Genomic_DNA"/>
</dbReference>
<dbReference type="AlphaFoldDB" id="A0A076NGW8"/>
<dbReference type="PANTHER" id="PTHR30346">
    <property type="entry name" value="TRANSCRIPTIONAL DUAL REGULATOR HCAR-RELATED"/>
    <property type="match status" value="1"/>
</dbReference>
<evidence type="ECO:0000256" key="1">
    <source>
        <dbReference type="ARBA" id="ARBA00009437"/>
    </source>
</evidence>
<keyword evidence="10" id="KW-1185">Reference proteome</keyword>
<dbReference type="Gene3D" id="3.40.190.10">
    <property type="entry name" value="Periplasmic binding protein-like II"/>
    <property type="match status" value="2"/>
</dbReference>
<evidence type="ECO:0000313" key="9">
    <source>
        <dbReference type="EMBL" id="SNV74465.1"/>
    </source>
</evidence>
<dbReference type="Pfam" id="PF03466">
    <property type="entry name" value="LysR_substrate"/>
    <property type="match status" value="1"/>
</dbReference>
<dbReference type="FunFam" id="1.10.10.10:FF:000001">
    <property type="entry name" value="LysR family transcriptional regulator"/>
    <property type="match status" value="1"/>
</dbReference>
<dbReference type="STRING" id="156978.CIMIT_07270"/>
<dbReference type="PROSITE" id="PS50931">
    <property type="entry name" value="HTH_LYSR"/>
    <property type="match status" value="1"/>
</dbReference>
<evidence type="ECO:0000256" key="6">
    <source>
        <dbReference type="ARBA" id="ARBA00040885"/>
    </source>
</evidence>
<sequence>MSNKEYKPTLAQLRTFVTIAEHKHFGTAASKLHISQPSLSQALAALESGLDIQLIERSTRKVIVTPAGKELLPFAKATLEAADAFVSHAEGAHGALRGPLTIGVIPTVAPYLLPGLLPLLKQEFAELRPRIVEEQTEHLLAQLRDGRVDIAILALPTEATGLTEVPLYDEEFVVVTGADSPHAGNRKLSLEALGDLELLLLDDGHCLRDQVIDLCKRADARNASTAHSDTRAASLTTVIQLVMAGFGATLVPLSAVATECDRPGLGLATFAEGAEAHRTVGMAYRASSTRGEEFAALGEMIAQVYAAAVEDSTAVLAK</sequence>
<dbReference type="InterPro" id="IPR005119">
    <property type="entry name" value="LysR_subst-bd"/>
</dbReference>
<dbReference type="InterPro" id="IPR036388">
    <property type="entry name" value="WH-like_DNA-bd_sf"/>
</dbReference>
<dbReference type="EMBL" id="LT906467">
    <property type="protein sequence ID" value="SNV74465.1"/>
    <property type="molecule type" value="Genomic_DNA"/>
</dbReference>
<feature type="domain" description="HTH lysR-type" evidence="7">
    <location>
        <begin position="8"/>
        <end position="65"/>
    </location>
</feature>
<dbReference type="KEGG" id="cii:CIMIT_07270"/>
<accession>A0A076NGW8</accession>
<dbReference type="InterPro" id="IPR036390">
    <property type="entry name" value="WH_DNA-bd_sf"/>
</dbReference>
<evidence type="ECO:0000256" key="4">
    <source>
        <dbReference type="ARBA" id="ARBA00023159"/>
    </source>
</evidence>
<reference evidence="9 11" key="2">
    <citation type="submission" date="2017-06" db="EMBL/GenBank/DDBJ databases">
        <authorList>
            <consortium name="Pathogen Informatics"/>
        </authorList>
    </citation>
    <scope>NUCLEOTIDE SEQUENCE [LARGE SCALE GENOMIC DNA]</scope>
    <source>
        <strain evidence="9 11">NCTC13015</strain>
    </source>
</reference>
<dbReference type="SUPFAM" id="SSF46785">
    <property type="entry name" value="Winged helix' DNA-binding domain"/>
    <property type="match status" value="1"/>
</dbReference>